<keyword evidence="2" id="KW-0489">Methyltransferase</keyword>
<dbReference type="RefSeq" id="WP_108223545.1">
    <property type="nucleotide sequence ID" value="NZ_PZZW01000012.1"/>
</dbReference>
<evidence type="ECO:0000313" key="2">
    <source>
        <dbReference type="EMBL" id="PTM75304.1"/>
    </source>
</evidence>
<evidence type="ECO:0000313" key="3">
    <source>
        <dbReference type="Proteomes" id="UP000240800"/>
    </source>
</evidence>
<dbReference type="InterPro" id="IPR013216">
    <property type="entry name" value="Methyltransf_11"/>
</dbReference>
<name>A0ABX5J398_9RHOB</name>
<dbReference type="Gene3D" id="3.40.50.150">
    <property type="entry name" value="Vaccinia Virus protein VP39"/>
    <property type="match status" value="1"/>
</dbReference>
<reference evidence="2 3" key="1">
    <citation type="submission" date="2018-04" db="EMBL/GenBank/DDBJ databases">
        <title>Genomic Encyclopedia of Type Strains, Phase III (KMG-III): the genomes of soil and plant-associated and newly described type strains.</title>
        <authorList>
            <person name="Whitman W."/>
        </authorList>
    </citation>
    <scope>NUCLEOTIDE SEQUENCE [LARGE SCALE GENOMIC DNA]</scope>
    <source>
        <strain evidence="2 3">JA192</strain>
    </source>
</reference>
<keyword evidence="2" id="KW-0808">Transferase</keyword>
<comment type="caution">
    <text evidence="2">The sequence shown here is derived from an EMBL/GenBank/DDBJ whole genome shotgun (WGS) entry which is preliminary data.</text>
</comment>
<sequence length="197" mass="20850">METPTLETPEARAETRTVLHVGCGAANPAKLPGDVFPAGDWRELRLDIDPAVAPDILASITGMPMVADGSVDAVWSSHNLEHLRPHEVPLALAEFHRVLRPGGFLLATLPDLQAVALLVAQGLLEEPAYVSALGPIAPLDILYGFRPAIAEGNDFMAHRTGFTAASLARHLGAAGFAGITVQTDGRFALWARAVRPA</sequence>
<dbReference type="GO" id="GO:0008168">
    <property type="term" value="F:methyltransferase activity"/>
    <property type="evidence" value="ECO:0007669"/>
    <property type="project" value="UniProtKB-KW"/>
</dbReference>
<dbReference type="Proteomes" id="UP000240800">
    <property type="component" value="Unassembled WGS sequence"/>
</dbReference>
<dbReference type="InterPro" id="IPR029063">
    <property type="entry name" value="SAM-dependent_MTases_sf"/>
</dbReference>
<feature type="domain" description="Methyltransferase type 11" evidence="1">
    <location>
        <begin position="19"/>
        <end position="106"/>
    </location>
</feature>
<accession>A0ABX5J398</accession>
<protein>
    <submittedName>
        <fullName evidence="2">Methyltransferase family protein</fullName>
    </submittedName>
</protein>
<dbReference type="GO" id="GO:0032259">
    <property type="term" value="P:methylation"/>
    <property type="evidence" value="ECO:0007669"/>
    <property type="project" value="UniProtKB-KW"/>
</dbReference>
<gene>
    <name evidence="2" type="ORF">C8J29_11294</name>
</gene>
<keyword evidence="3" id="KW-1185">Reference proteome</keyword>
<dbReference type="Pfam" id="PF08241">
    <property type="entry name" value="Methyltransf_11"/>
    <property type="match status" value="1"/>
</dbReference>
<proteinExistence type="predicted"/>
<dbReference type="CDD" id="cd02440">
    <property type="entry name" value="AdoMet_MTases"/>
    <property type="match status" value="1"/>
</dbReference>
<organism evidence="2 3">
    <name type="scientific">Cereibacter johrii</name>
    <dbReference type="NCBI Taxonomy" id="445629"/>
    <lineage>
        <taxon>Bacteria</taxon>
        <taxon>Pseudomonadati</taxon>
        <taxon>Pseudomonadota</taxon>
        <taxon>Alphaproteobacteria</taxon>
        <taxon>Rhodobacterales</taxon>
        <taxon>Paracoccaceae</taxon>
        <taxon>Cereibacter</taxon>
    </lineage>
</organism>
<dbReference type="EMBL" id="PZZW01000012">
    <property type="protein sequence ID" value="PTM75304.1"/>
    <property type="molecule type" value="Genomic_DNA"/>
</dbReference>
<dbReference type="SUPFAM" id="SSF53335">
    <property type="entry name" value="S-adenosyl-L-methionine-dependent methyltransferases"/>
    <property type="match status" value="1"/>
</dbReference>
<evidence type="ECO:0000259" key="1">
    <source>
        <dbReference type="Pfam" id="PF08241"/>
    </source>
</evidence>